<feature type="transmembrane region" description="Helical" evidence="1">
    <location>
        <begin position="76"/>
        <end position="97"/>
    </location>
</feature>
<dbReference type="EMBL" id="JANEYF010000427">
    <property type="protein sequence ID" value="KAJ8969938.1"/>
    <property type="molecule type" value="Genomic_DNA"/>
</dbReference>
<evidence type="ECO:0000313" key="5">
    <source>
        <dbReference type="Proteomes" id="UP001162156"/>
    </source>
</evidence>
<gene>
    <name evidence="4" type="ORF">NQ314_001519</name>
</gene>
<dbReference type="Pfam" id="PF22990">
    <property type="entry name" value="ABHD16_N"/>
    <property type="match status" value="1"/>
</dbReference>
<dbReference type="GO" id="GO:0004620">
    <property type="term" value="F:phospholipase activity"/>
    <property type="evidence" value="ECO:0007669"/>
    <property type="project" value="TreeGrafter"/>
</dbReference>
<dbReference type="InterPro" id="IPR000073">
    <property type="entry name" value="AB_hydrolase_1"/>
</dbReference>
<evidence type="ECO:0008006" key="6">
    <source>
        <dbReference type="Google" id="ProtNLM"/>
    </source>
</evidence>
<dbReference type="Proteomes" id="UP001162156">
    <property type="component" value="Unassembled WGS sequence"/>
</dbReference>
<feature type="domain" description="AB hydrolase-1" evidence="2">
    <location>
        <begin position="205"/>
        <end position="406"/>
    </location>
</feature>
<protein>
    <recommendedName>
        <fullName evidence="6">Abhydrolase domain-containing protein 16A</fullName>
    </recommendedName>
</protein>
<name>A0AAV8ZS00_9CUCU</name>
<dbReference type="GO" id="GO:0052651">
    <property type="term" value="P:monoacylglycerol catabolic process"/>
    <property type="evidence" value="ECO:0007669"/>
    <property type="project" value="TreeGrafter"/>
</dbReference>
<evidence type="ECO:0000313" key="4">
    <source>
        <dbReference type="EMBL" id="KAJ8969938.1"/>
    </source>
</evidence>
<evidence type="ECO:0000259" key="2">
    <source>
        <dbReference type="Pfam" id="PF00561"/>
    </source>
</evidence>
<organism evidence="4 5">
    <name type="scientific">Rhamnusium bicolor</name>
    <dbReference type="NCBI Taxonomy" id="1586634"/>
    <lineage>
        <taxon>Eukaryota</taxon>
        <taxon>Metazoa</taxon>
        <taxon>Ecdysozoa</taxon>
        <taxon>Arthropoda</taxon>
        <taxon>Hexapoda</taxon>
        <taxon>Insecta</taxon>
        <taxon>Pterygota</taxon>
        <taxon>Neoptera</taxon>
        <taxon>Endopterygota</taxon>
        <taxon>Coleoptera</taxon>
        <taxon>Polyphaga</taxon>
        <taxon>Cucujiformia</taxon>
        <taxon>Chrysomeloidea</taxon>
        <taxon>Cerambycidae</taxon>
        <taxon>Lepturinae</taxon>
        <taxon>Rhagiini</taxon>
        <taxon>Rhamnusium</taxon>
    </lineage>
</organism>
<comment type="caution">
    <text evidence="4">The sequence shown here is derived from an EMBL/GenBank/DDBJ whole genome shotgun (WGS) entry which is preliminary data.</text>
</comment>
<dbReference type="InterPro" id="IPR054518">
    <property type="entry name" value="ABHD16_N"/>
</dbReference>
<dbReference type="PANTHER" id="PTHR12277:SF72">
    <property type="entry name" value="BAT5L PROTEIN"/>
    <property type="match status" value="1"/>
</dbReference>
<dbReference type="Pfam" id="PF00561">
    <property type="entry name" value="Abhydrolase_1"/>
    <property type="match status" value="1"/>
</dbReference>
<feature type="domain" description="Phosphatidylserine Lipase ABHD16 N-terminal" evidence="3">
    <location>
        <begin position="6"/>
        <end position="133"/>
    </location>
</feature>
<keyword evidence="5" id="KW-1185">Reference proteome</keyword>
<sequence>MSSLKTIWDCMFSPKLIKIYGNGPVEKLYQPSTLEKWGDQVINSLYVMWKFGVYTSPFLVGILYQRGYFEPEGLVTLTKLVTSVGVILVVSFCFRGLSRAQNPTYQNFFSTLQSSQKKMTPAIKQQLNMYDFEFTAWPVEYKSDSNSQLAWVPPLNALEQSLLQGRSRLIELYRGERFKIQTSDNNEIDTMFINKRNASPNGNTLVICCEGNAGFYEIGIAITPIEAGYSVLGWNHPGFGGSTFAINKLGFKVENILLFGWSIGGYTATWAAMNYPEMKGIILDATFDDILPLAVSHMPSWWEPIVHFAIREHVNLNIFEQLSKYPGPVLLIRRTEDEVICLKENDLSSNRGNHLLAKLLCLRYPCIYNDAQTHLLMDYLAVTQGTQDELFKRYSVDENMCQSLLQSYVSEYSKSYPMKIGEEFTNHEKSRMALFLARKYMKDFKSSHCVNLPSEIFQIPWDVNVESDFVFT</sequence>
<keyword evidence="1" id="KW-1133">Transmembrane helix</keyword>
<keyword evidence="1" id="KW-0472">Membrane</keyword>
<proteinExistence type="predicted"/>
<accession>A0AAV8ZS00</accession>
<dbReference type="GO" id="GO:0012505">
    <property type="term" value="C:endomembrane system"/>
    <property type="evidence" value="ECO:0007669"/>
    <property type="project" value="TreeGrafter"/>
</dbReference>
<keyword evidence="1" id="KW-0812">Transmembrane</keyword>
<dbReference type="SUPFAM" id="SSF53474">
    <property type="entry name" value="alpha/beta-Hydrolases"/>
    <property type="match status" value="1"/>
</dbReference>
<dbReference type="AlphaFoldDB" id="A0AAV8ZS00"/>
<dbReference type="Gene3D" id="3.40.50.1820">
    <property type="entry name" value="alpha/beta hydrolase"/>
    <property type="match status" value="1"/>
</dbReference>
<feature type="transmembrane region" description="Helical" evidence="1">
    <location>
        <begin position="46"/>
        <end position="64"/>
    </location>
</feature>
<evidence type="ECO:0000259" key="3">
    <source>
        <dbReference type="Pfam" id="PF22990"/>
    </source>
</evidence>
<dbReference type="GO" id="GO:0047372">
    <property type="term" value="F:monoacylglycerol lipase activity"/>
    <property type="evidence" value="ECO:0007669"/>
    <property type="project" value="TreeGrafter"/>
</dbReference>
<dbReference type="InterPro" id="IPR029058">
    <property type="entry name" value="AB_hydrolase_fold"/>
</dbReference>
<dbReference type="GO" id="GO:0006660">
    <property type="term" value="P:phosphatidylserine catabolic process"/>
    <property type="evidence" value="ECO:0007669"/>
    <property type="project" value="TreeGrafter"/>
</dbReference>
<reference evidence="4" key="1">
    <citation type="journal article" date="2023" name="Insect Mol. Biol.">
        <title>Genome sequencing provides insights into the evolution of gene families encoding plant cell wall-degrading enzymes in longhorned beetles.</title>
        <authorList>
            <person name="Shin N.R."/>
            <person name="Okamura Y."/>
            <person name="Kirsch R."/>
            <person name="Pauchet Y."/>
        </authorList>
    </citation>
    <scope>NUCLEOTIDE SEQUENCE</scope>
    <source>
        <strain evidence="4">RBIC_L_NR</strain>
    </source>
</reference>
<evidence type="ECO:0000256" key="1">
    <source>
        <dbReference type="SAM" id="Phobius"/>
    </source>
</evidence>
<dbReference type="PANTHER" id="PTHR12277">
    <property type="entry name" value="ALPHA/BETA HYDROLASE DOMAIN-CONTAINING PROTEIN"/>
    <property type="match status" value="1"/>
</dbReference>